<feature type="domain" description="Actin-like protein N-terminal" evidence="1">
    <location>
        <begin position="15"/>
        <end position="183"/>
    </location>
</feature>
<accession>A0AAP8QER0</accession>
<dbReference type="RefSeq" id="WP_104031123.1">
    <property type="nucleotide sequence ID" value="NZ_PRKQ01000005.1"/>
</dbReference>
<evidence type="ECO:0000313" key="2">
    <source>
        <dbReference type="EMBL" id="PPB08824.1"/>
    </source>
</evidence>
<dbReference type="EMBL" id="PRKQ01000005">
    <property type="protein sequence ID" value="PPB08824.1"/>
    <property type="molecule type" value="Genomic_DNA"/>
</dbReference>
<comment type="caution">
    <text evidence="2">The sequence shown here is derived from an EMBL/GenBank/DDBJ whole genome shotgun (WGS) entry which is preliminary data.</text>
</comment>
<dbReference type="InterPro" id="IPR040607">
    <property type="entry name" value="ALP_N"/>
</dbReference>
<dbReference type="Pfam" id="PF17989">
    <property type="entry name" value="ALP_N"/>
    <property type="match status" value="1"/>
</dbReference>
<dbReference type="SUPFAM" id="SSF53067">
    <property type="entry name" value="Actin-like ATPase domain"/>
    <property type="match status" value="1"/>
</dbReference>
<proteinExistence type="predicted"/>
<organism evidence="2 3">
    <name type="scientific">Brevibacillus laterosporus</name>
    <name type="common">Bacillus laterosporus</name>
    <dbReference type="NCBI Taxonomy" id="1465"/>
    <lineage>
        <taxon>Bacteria</taxon>
        <taxon>Bacillati</taxon>
        <taxon>Bacillota</taxon>
        <taxon>Bacilli</taxon>
        <taxon>Bacillales</taxon>
        <taxon>Paenibacillaceae</taxon>
        <taxon>Brevibacillus</taxon>
    </lineage>
</organism>
<sequence length="417" mass="46830">MTKKSPQEVVELTSIDAGNDSVKASFIDEKGDIQSFSIPTVIAPAPSSKIVLESKRVHKNINVSPSSFLHVKISSSALPANKKIAFYYVGEAAKGKKDMLESKGDADKKYNNELHIVTTLTSLAYIAILKERNEITYSVSTGLPINEYKEIGEEKFLRLYAGEHEIEFLDGPLEGHNIKLTISEEESLALVEGVHTALALRFRIKGNKLTATSLSDKIKGKYGIADLGAGTMDLALFDENGLNKELSYNLNLGTNMYIDEMIKEITKLDEFEEVRNSFDEVDSQTVSPYNSRDIFVEKVIEPEVSTMIEIDKKGKEYDPTFSVDWAWVKNVNVTSIVVKWIEKYTENAINELNKFYARTNCDQLFIVGGGLLFGYLALRNYKDRFEFPDDLENAAYTTSIAYLIANYAEQMRKHKVG</sequence>
<name>A0AAP8QER0_BRELA</name>
<dbReference type="AlphaFoldDB" id="A0AAP8QER0"/>
<gene>
    <name evidence="2" type="ORF">C4A77_05930</name>
</gene>
<dbReference type="CDD" id="cd24023">
    <property type="entry name" value="ASKHA_NBD_ParM_Alp7A-like"/>
    <property type="match status" value="1"/>
</dbReference>
<dbReference type="Proteomes" id="UP000239759">
    <property type="component" value="Unassembled WGS sequence"/>
</dbReference>
<reference evidence="2 3" key="1">
    <citation type="submission" date="2018-02" db="EMBL/GenBank/DDBJ databases">
        <title>Comparative analysis of genomes of three Brevibacillus laterosporus strains producers of potent antimicrobials isolated from silage.</title>
        <authorList>
            <person name="Kojic M."/>
            <person name="Miljkovic M."/>
            <person name="Studholme D."/>
            <person name="Filipic B."/>
        </authorList>
    </citation>
    <scope>NUCLEOTIDE SEQUENCE [LARGE SCALE GENOMIC DNA]</scope>
    <source>
        <strain evidence="2 3">BGSP11</strain>
    </source>
</reference>
<dbReference type="InterPro" id="IPR043129">
    <property type="entry name" value="ATPase_NBD"/>
</dbReference>
<evidence type="ECO:0000259" key="1">
    <source>
        <dbReference type="Pfam" id="PF17989"/>
    </source>
</evidence>
<dbReference type="Gene3D" id="3.30.420.40">
    <property type="match status" value="2"/>
</dbReference>
<protein>
    <recommendedName>
        <fullName evidence="1">Actin-like protein N-terminal domain-containing protein</fullName>
    </recommendedName>
</protein>
<evidence type="ECO:0000313" key="3">
    <source>
        <dbReference type="Proteomes" id="UP000239759"/>
    </source>
</evidence>